<gene>
    <name evidence="2" type="ORF">HOLleu_23690</name>
</gene>
<dbReference type="AlphaFoldDB" id="A0A9Q1BV75"/>
<dbReference type="Proteomes" id="UP001152320">
    <property type="component" value="Chromosome 11"/>
</dbReference>
<dbReference type="Gene3D" id="3.40.50.300">
    <property type="entry name" value="P-loop containing nucleotide triphosphate hydrolases"/>
    <property type="match status" value="1"/>
</dbReference>
<evidence type="ECO:0000259" key="1">
    <source>
        <dbReference type="Pfam" id="PF05729"/>
    </source>
</evidence>
<proteinExistence type="predicted"/>
<reference evidence="2" key="1">
    <citation type="submission" date="2021-10" db="EMBL/GenBank/DDBJ databases">
        <title>Tropical sea cucumber genome reveals ecological adaptation and Cuvierian tubules defense mechanism.</title>
        <authorList>
            <person name="Chen T."/>
        </authorList>
    </citation>
    <scope>NUCLEOTIDE SEQUENCE</scope>
    <source>
        <strain evidence="2">Nanhai2018</strain>
        <tissue evidence="2">Muscle</tissue>
    </source>
</reference>
<dbReference type="SUPFAM" id="SSF52540">
    <property type="entry name" value="P-loop containing nucleoside triphosphate hydrolases"/>
    <property type="match status" value="1"/>
</dbReference>
<dbReference type="CDD" id="cd02019">
    <property type="entry name" value="NK"/>
    <property type="match status" value="1"/>
</dbReference>
<evidence type="ECO:0000313" key="3">
    <source>
        <dbReference type="Proteomes" id="UP001152320"/>
    </source>
</evidence>
<evidence type="ECO:0000313" key="2">
    <source>
        <dbReference type="EMBL" id="KAJ8033446.1"/>
    </source>
</evidence>
<dbReference type="EMBL" id="JAIZAY010000011">
    <property type="protein sequence ID" value="KAJ8033446.1"/>
    <property type="molecule type" value="Genomic_DNA"/>
</dbReference>
<dbReference type="Pfam" id="PF05729">
    <property type="entry name" value="NACHT"/>
    <property type="match status" value="1"/>
</dbReference>
<feature type="domain" description="NACHT" evidence="1">
    <location>
        <begin position="31"/>
        <end position="87"/>
    </location>
</feature>
<accession>A0A9Q1BV75</accession>
<organism evidence="2 3">
    <name type="scientific">Holothuria leucospilota</name>
    <name type="common">Black long sea cucumber</name>
    <name type="synonym">Mertensiothuria leucospilota</name>
    <dbReference type="NCBI Taxonomy" id="206669"/>
    <lineage>
        <taxon>Eukaryota</taxon>
        <taxon>Metazoa</taxon>
        <taxon>Echinodermata</taxon>
        <taxon>Eleutherozoa</taxon>
        <taxon>Echinozoa</taxon>
        <taxon>Holothuroidea</taxon>
        <taxon>Aspidochirotacea</taxon>
        <taxon>Aspidochirotida</taxon>
        <taxon>Holothuriidae</taxon>
        <taxon>Holothuria</taxon>
    </lineage>
</organism>
<name>A0A9Q1BV75_HOLLE</name>
<sequence length="105" mass="11997">MIKSNDQENAKTRKPLPYSSFFSDPHFKGKTFVLEGESGCGKSTFAQQLAHDWCTKPNVSPQQCVEILILLSFRQFGNMTSMYDAIKKIYFSEHLDIDEELLEAV</sequence>
<keyword evidence="3" id="KW-1185">Reference proteome</keyword>
<protein>
    <recommendedName>
        <fullName evidence="1">NACHT domain-containing protein</fullName>
    </recommendedName>
</protein>
<comment type="caution">
    <text evidence="2">The sequence shown here is derived from an EMBL/GenBank/DDBJ whole genome shotgun (WGS) entry which is preliminary data.</text>
</comment>
<dbReference type="InterPro" id="IPR027417">
    <property type="entry name" value="P-loop_NTPase"/>
</dbReference>
<dbReference type="InterPro" id="IPR007111">
    <property type="entry name" value="NACHT_NTPase"/>
</dbReference>
<dbReference type="OrthoDB" id="120976at2759"/>